<dbReference type="AlphaFoldDB" id="A0A8S9TN79"/>
<feature type="compositionally biased region" description="Basic and acidic residues" evidence="1">
    <location>
        <begin position="18"/>
        <end position="30"/>
    </location>
</feature>
<protein>
    <submittedName>
        <fullName evidence="2">Uncharacterized protein</fullName>
    </submittedName>
</protein>
<evidence type="ECO:0000256" key="1">
    <source>
        <dbReference type="SAM" id="MobiDB-lite"/>
    </source>
</evidence>
<evidence type="ECO:0000313" key="2">
    <source>
        <dbReference type="EMBL" id="KAF4128149.1"/>
    </source>
</evidence>
<dbReference type="EMBL" id="JAACNO010003188">
    <property type="protein sequence ID" value="KAF4128149.1"/>
    <property type="molecule type" value="Genomic_DNA"/>
</dbReference>
<comment type="caution">
    <text evidence="2">The sequence shown here is derived from an EMBL/GenBank/DDBJ whole genome shotgun (WGS) entry which is preliminary data.</text>
</comment>
<accession>A0A8S9TN79</accession>
<gene>
    <name evidence="2" type="ORF">GN958_ATG22695</name>
</gene>
<name>A0A8S9TN79_PHYIN</name>
<proteinExistence type="predicted"/>
<feature type="region of interest" description="Disordered" evidence="1">
    <location>
        <begin position="1"/>
        <end position="48"/>
    </location>
</feature>
<evidence type="ECO:0000313" key="3">
    <source>
        <dbReference type="Proteomes" id="UP000704712"/>
    </source>
</evidence>
<organism evidence="2 3">
    <name type="scientific">Phytophthora infestans</name>
    <name type="common">Potato late blight agent</name>
    <name type="synonym">Botrytis infestans</name>
    <dbReference type="NCBI Taxonomy" id="4787"/>
    <lineage>
        <taxon>Eukaryota</taxon>
        <taxon>Sar</taxon>
        <taxon>Stramenopiles</taxon>
        <taxon>Oomycota</taxon>
        <taxon>Peronosporomycetes</taxon>
        <taxon>Peronosporales</taxon>
        <taxon>Peronosporaceae</taxon>
        <taxon>Phytophthora</taxon>
    </lineage>
</organism>
<sequence length="103" mass="10852">MDFDDISVPPAAIADATSFEHESKIEERTTGVDLPGGTFPDTVTRSPSHSDCVTICSSHRNHTVEVMSGSGHATGFSRSVRETSIVEATLGQTDASSRGGDNQ</sequence>
<dbReference type="Proteomes" id="UP000704712">
    <property type="component" value="Unassembled WGS sequence"/>
</dbReference>
<reference evidence="2" key="1">
    <citation type="submission" date="2020-03" db="EMBL/GenBank/DDBJ databases">
        <title>Hybrid Assembly of Korean Phytophthora infestans isolates.</title>
        <authorList>
            <person name="Prokchorchik M."/>
            <person name="Lee Y."/>
            <person name="Seo J."/>
            <person name="Cho J.-H."/>
            <person name="Park Y.-E."/>
            <person name="Jang D.-C."/>
            <person name="Im J.-S."/>
            <person name="Choi J.-G."/>
            <person name="Park H.-J."/>
            <person name="Lee G.-B."/>
            <person name="Lee Y.-G."/>
            <person name="Hong S.-Y."/>
            <person name="Cho K."/>
            <person name="Sohn K.H."/>
        </authorList>
    </citation>
    <scope>NUCLEOTIDE SEQUENCE</scope>
    <source>
        <strain evidence="2">KR_2_A2</strain>
    </source>
</reference>